<feature type="region of interest" description="Disordered" evidence="1">
    <location>
        <begin position="1"/>
        <end position="111"/>
    </location>
</feature>
<reference evidence="2" key="1">
    <citation type="journal article" date="2022" name="bioRxiv">
        <title>Sequencing and chromosome-scale assembly of the giantPleurodeles waltlgenome.</title>
        <authorList>
            <person name="Brown T."/>
            <person name="Elewa A."/>
            <person name="Iarovenko S."/>
            <person name="Subramanian E."/>
            <person name="Araus A.J."/>
            <person name="Petzold A."/>
            <person name="Susuki M."/>
            <person name="Suzuki K.-i.T."/>
            <person name="Hayashi T."/>
            <person name="Toyoda A."/>
            <person name="Oliveira C."/>
            <person name="Osipova E."/>
            <person name="Leigh N.D."/>
            <person name="Simon A."/>
            <person name="Yun M.H."/>
        </authorList>
    </citation>
    <scope>NUCLEOTIDE SEQUENCE</scope>
    <source>
        <strain evidence="2">20211129_DDA</strain>
        <tissue evidence="2">Liver</tissue>
    </source>
</reference>
<name>A0AAV7WKA9_PLEWA</name>
<protein>
    <submittedName>
        <fullName evidence="2">Uncharacterized protein</fullName>
    </submittedName>
</protein>
<evidence type="ECO:0000256" key="1">
    <source>
        <dbReference type="SAM" id="MobiDB-lite"/>
    </source>
</evidence>
<dbReference type="AlphaFoldDB" id="A0AAV7WKA9"/>
<evidence type="ECO:0000313" key="2">
    <source>
        <dbReference type="EMBL" id="KAJ1213614.1"/>
    </source>
</evidence>
<accession>A0AAV7WKA9</accession>
<proteinExistence type="predicted"/>
<dbReference type="EMBL" id="JANPWB010000001">
    <property type="protein sequence ID" value="KAJ1213614.1"/>
    <property type="molecule type" value="Genomic_DNA"/>
</dbReference>
<evidence type="ECO:0000313" key="3">
    <source>
        <dbReference type="Proteomes" id="UP001066276"/>
    </source>
</evidence>
<organism evidence="2 3">
    <name type="scientific">Pleurodeles waltl</name>
    <name type="common">Iberian ribbed newt</name>
    <dbReference type="NCBI Taxonomy" id="8319"/>
    <lineage>
        <taxon>Eukaryota</taxon>
        <taxon>Metazoa</taxon>
        <taxon>Chordata</taxon>
        <taxon>Craniata</taxon>
        <taxon>Vertebrata</taxon>
        <taxon>Euteleostomi</taxon>
        <taxon>Amphibia</taxon>
        <taxon>Batrachia</taxon>
        <taxon>Caudata</taxon>
        <taxon>Salamandroidea</taxon>
        <taxon>Salamandridae</taxon>
        <taxon>Pleurodelinae</taxon>
        <taxon>Pleurodeles</taxon>
    </lineage>
</organism>
<sequence>MAYSQRPRQRAGFLRTRDPPSPPPLLVTPQPSRYLPTAEGGDRQSSCRRTEGAAAEVPIPALQPLGDTPRPPEGPARDRSQDAGGEQRRVGQPFVPGRGPPHSRSSRMNLA</sequence>
<gene>
    <name evidence="2" type="ORF">NDU88_001247</name>
</gene>
<feature type="compositionally biased region" description="Basic and acidic residues" evidence="1">
    <location>
        <begin position="75"/>
        <end position="89"/>
    </location>
</feature>
<comment type="caution">
    <text evidence="2">The sequence shown here is derived from an EMBL/GenBank/DDBJ whole genome shotgun (WGS) entry which is preliminary data.</text>
</comment>
<dbReference type="Proteomes" id="UP001066276">
    <property type="component" value="Chromosome 1_1"/>
</dbReference>
<keyword evidence="3" id="KW-1185">Reference proteome</keyword>